<name>A0A3G8ZBB3_9FLAO</name>
<dbReference type="RefSeq" id="WP_124985851.1">
    <property type="nucleotide sequence ID" value="NZ_CP034160.1"/>
</dbReference>
<organism evidence="1 2">
    <name type="scientific">Epilithonimonas vandammei</name>
    <dbReference type="NCBI Taxonomy" id="2487072"/>
    <lineage>
        <taxon>Bacteria</taxon>
        <taxon>Pseudomonadati</taxon>
        <taxon>Bacteroidota</taxon>
        <taxon>Flavobacteriia</taxon>
        <taxon>Flavobacteriales</taxon>
        <taxon>Weeksellaceae</taxon>
        <taxon>Chryseobacterium group</taxon>
        <taxon>Epilithonimonas</taxon>
    </lineage>
</organism>
<evidence type="ECO:0000313" key="2">
    <source>
        <dbReference type="Proteomes" id="UP000272316"/>
    </source>
</evidence>
<dbReference type="AlphaFoldDB" id="A0A3G8ZBB3"/>
<gene>
    <name evidence="1" type="ORF">EIB75_04425</name>
</gene>
<dbReference type="Pfam" id="PF12771">
    <property type="entry name" value="SusD-like_2"/>
    <property type="match status" value="1"/>
</dbReference>
<dbReference type="Proteomes" id="UP000272316">
    <property type="component" value="Chromosome"/>
</dbReference>
<dbReference type="SUPFAM" id="SSF48452">
    <property type="entry name" value="TPR-like"/>
    <property type="match status" value="1"/>
</dbReference>
<dbReference type="EMBL" id="CP034160">
    <property type="protein sequence ID" value="AZI54538.1"/>
    <property type="molecule type" value="Genomic_DNA"/>
</dbReference>
<reference evidence="2" key="1">
    <citation type="submission" date="2018-11" db="EMBL/GenBank/DDBJ databases">
        <title>Proposal to divide the Flavobacteriaceae and reorganize its genera based on Amino Acid Identity values calculated from whole genome sequences.</title>
        <authorList>
            <person name="Nicholson A.C."/>
            <person name="Gulvik C.A."/>
            <person name="Whitney A.M."/>
            <person name="Sheth M."/>
            <person name="Batra D."/>
            <person name="Pryor J."/>
            <person name="Bernardet J.-F."/>
            <person name="Hugo C."/>
            <person name="Kampfer P."/>
            <person name="Newman J.D."/>
            <person name="McQuiston J.R."/>
        </authorList>
    </citation>
    <scope>NUCLEOTIDE SEQUENCE [LARGE SCALE GENOMIC DNA]</scope>
    <source>
        <strain evidence="2">H6466</strain>
    </source>
</reference>
<dbReference type="InterPro" id="IPR011990">
    <property type="entry name" value="TPR-like_helical_dom_sf"/>
</dbReference>
<dbReference type="KEGG" id="eva:EIB75_04425"/>
<evidence type="ECO:0000313" key="1">
    <source>
        <dbReference type="EMBL" id="AZI54538.1"/>
    </source>
</evidence>
<dbReference type="Gene3D" id="1.25.40.390">
    <property type="match status" value="1"/>
</dbReference>
<sequence length="479" mass="53284">MKKIILSTICSVLLLNSCRSDESINTDPNVAYTTTAETVVSYAQKGLSDYVNTPSVNENNFRLTMQYWQETTYVNESNYDFVNRNVSNNIWTSNYVDVLNNLNQAKKLIEAYSPTPAEFSSWQVKKKNQLAIVDLMMVFTYQNIVDTFGNIPYTQALQLESIPLPAYDDGAAIYSSLITRARADVQALSSGDSFGEGDYYYKGDVTKWKKFGNSLLLKLGIAIADSNNSLAQAAVTEAISGGVFTSIADNCQLPYQTASPNYNPIYDALVASGRDDYIAAAPFVNFLLENSDPRISSYYQLNEDDEYVGQEVGQPGEVDVFSRIGTFAEQPDFPGVILNYTEVAFYLAEAAARWGISDAATAYNNAVLASLSEWNVSAEDATAYLTAHPYNVSNWKESIGLQAWAAFFNQGQTSWNFYRRLDYPVLVAPTTAAPEANKTVPTRMTYPVREQSVNRTNWSTASNAIGGDFLYTKLFWDKF</sequence>
<accession>A0A3G8ZBB3</accession>
<keyword evidence="1" id="KW-0449">Lipoprotein</keyword>
<protein>
    <submittedName>
        <fullName evidence="1">SusD/RagB family nutrient-binding outer membrane lipoprotein</fullName>
    </submittedName>
</protein>
<dbReference type="InterPro" id="IPR041662">
    <property type="entry name" value="SusD-like_2"/>
</dbReference>
<proteinExistence type="predicted"/>